<dbReference type="Proteomes" id="UP001227268">
    <property type="component" value="Unassembled WGS sequence"/>
</dbReference>
<accession>A0ACC2VY23</accession>
<protein>
    <submittedName>
        <fullName evidence="1">Uncharacterized protein</fullName>
    </submittedName>
</protein>
<comment type="caution">
    <text evidence="1">The sequence shown here is derived from an EMBL/GenBank/DDBJ whole genome shotgun (WGS) entry which is preliminary data.</text>
</comment>
<evidence type="ECO:0000313" key="1">
    <source>
        <dbReference type="EMBL" id="KAJ9103767.1"/>
    </source>
</evidence>
<proteinExistence type="predicted"/>
<dbReference type="EMBL" id="JASBWT010000006">
    <property type="protein sequence ID" value="KAJ9103767.1"/>
    <property type="molecule type" value="Genomic_DNA"/>
</dbReference>
<reference evidence="1" key="1">
    <citation type="submission" date="2023-04" db="EMBL/GenBank/DDBJ databases">
        <title>Draft Genome sequencing of Naganishia species isolated from polar environments using Oxford Nanopore Technology.</title>
        <authorList>
            <person name="Leo P."/>
            <person name="Venkateswaran K."/>
        </authorList>
    </citation>
    <scope>NUCLEOTIDE SEQUENCE</scope>
    <source>
        <strain evidence="1">MNA-CCFEE 5423</strain>
    </source>
</reference>
<gene>
    <name evidence="1" type="ORF">QFC21_002229</name>
</gene>
<keyword evidence="2" id="KW-1185">Reference proteome</keyword>
<sequence length="168" mass="18661">MSAQPSLPASYNVLPPSEGYPLPDLPKTNQGIRVCQVIQLKPEALEEYKKCHQAVFPGVLRALRRSGVVDYSIHHFELPLIPSATSTITSTEQGPTTTHLLVAHMRYIKSESLADFKTDMARIGDDEETQRWWQLTDNMQSSFIPGAVGSASGPGWWSTGEEVFRFEG</sequence>
<evidence type="ECO:0000313" key="2">
    <source>
        <dbReference type="Proteomes" id="UP001227268"/>
    </source>
</evidence>
<name>A0ACC2VY23_9TREE</name>
<organism evidence="1 2">
    <name type="scientific">Naganishia friedmannii</name>
    <dbReference type="NCBI Taxonomy" id="89922"/>
    <lineage>
        <taxon>Eukaryota</taxon>
        <taxon>Fungi</taxon>
        <taxon>Dikarya</taxon>
        <taxon>Basidiomycota</taxon>
        <taxon>Agaricomycotina</taxon>
        <taxon>Tremellomycetes</taxon>
        <taxon>Filobasidiales</taxon>
        <taxon>Filobasidiaceae</taxon>
        <taxon>Naganishia</taxon>
    </lineage>
</organism>